<accession>A0A8J5XDV8</accession>
<proteinExistence type="predicted"/>
<feature type="compositionally biased region" description="Low complexity" evidence="1">
    <location>
        <begin position="119"/>
        <end position="133"/>
    </location>
</feature>
<dbReference type="InterPro" id="IPR047122">
    <property type="entry name" value="Trans-enoyl_RdTase-like"/>
</dbReference>
<dbReference type="AlphaFoldDB" id="A0A8J5XDV8"/>
<feature type="region of interest" description="Disordered" evidence="1">
    <location>
        <begin position="119"/>
        <end position="144"/>
    </location>
</feature>
<evidence type="ECO:0000313" key="2">
    <source>
        <dbReference type="EMBL" id="KAG8458882.1"/>
    </source>
</evidence>
<evidence type="ECO:0000256" key="1">
    <source>
        <dbReference type="SAM" id="MobiDB-lite"/>
    </source>
</evidence>
<sequence>MHAHGFMVRTWPHAFGVDVAGTVEAVGEATARTFTVPDALSLDEATSLPVGYNTACMMLFHARMGMHLGAPLLVYGASSSIGLNAVQLAKNAGRVVVAVASSRNADMLQPRARACCARAAATSRGRPSSRRPTQAPRASSMACASPAPTWAARITTPTTRPPLVASHIALLGGLVEPRALKPSTVEILGGQSAVPGGFARMQAGQVSGV</sequence>
<dbReference type="EMBL" id="JAGTXO010000046">
    <property type="protein sequence ID" value="KAG8458882.1"/>
    <property type="molecule type" value="Genomic_DNA"/>
</dbReference>
<name>A0A8J5XDV8_DIALT</name>
<dbReference type="Proteomes" id="UP000751190">
    <property type="component" value="Unassembled WGS sequence"/>
</dbReference>
<protein>
    <recommendedName>
        <fullName evidence="4">Alcohol dehydrogenase-like C-terminal domain-containing protein</fullName>
    </recommendedName>
</protein>
<dbReference type="OrthoDB" id="48317at2759"/>
<gene>
    <name evidence="2" type="ORF">KFE25_004216</name>
</gene>
<dbReference type="GO" id="GO:0016651">
    <property type="term" value="F:oxidoreductase activity, acting on NAD(P)H"/>
    <property type="evidence" value="ECO:0007669"/>
    <property type="project" value="InterPro"/>
</dbReference>
<dbReference type="InterPro" id="IPR036291">
    <property type="entry name" value="NAD(P)-bd_dom_sf"/>
</dbReference>
<dbReference type="Gene3D" id="3.40.50.720">
    <property type="entry name" value="NAD(P)-binding Rossmann-like Domain"/>
    <property type="match status" value="1"/>
</dbReference>
<dbReference type="PANTHER" id="PTHR45348:SF7">
    <property type="entry name" value="ZINC BINDING OXIDOREDUCTASE, PUTATIVE-RELATED"/>
    <property type="match status" value="1"/>
</dbReference>
<keyword evidence="3" id="KW-1185">Reference proteome</keyword>
<dbReference type="SUPFAM" id="SSF51735">
    <property type="entry name" value="NAD(P)-binding Rossmann-fold domains"/>
    <property type="match status" value="1"/>
</dbReference>
<evidence type="ECO:0008006" key="4">
    <source>
        <dbReference type="Google" id="ProtNLM"/>
    </source>
</evidence>
<dbReference type="Gene3D" id="3.90.180.10">
    <property type="entry name" value="Medium-chain alcohol dehydrogenases, catalytic domain"/>
    <property type="match status" value="1"/>
</dbReference>
<organism evidence="2 3">
    <name type="scientific">Diacronema lutheri</name>
    <name type="common">Unicellular marine alga</name>
    <name type="synonym">Monochrysis lutheri</name>
    <dbReference type="NCBI Taxonomy" id="2081491"/>
    <lineage>
        <taxon>Eukaryota</taxon>
        <taxon>Haptista</taxon>
        <taxon>Haptophyta</taxon>
        <taxon>Pavlovophyceae</taxon>
        <taxon>Pavlovales</taxon>
        <taxon>Pavlovaceae</taxon>
        <taxon>Diacronema</taxon>
    </lineage>
</organism>
<reference evidence="2" key="1">
    <citation type="submission" date="2021-05" db="EMBL/GenBank/DDBJ databases">
        <title>The genome of the haptophyte Pavlova lutheri (Diacronema luteri, Pavlovales) - a model for lipid biosynthesis in eukaryotic algae.</title>
        <authorList>
            <person name="Hulatt C.J."/>
            <person name="Posewitz M.C."/>
        </authorList>
    </citation>
    <scope>NUCLEOTIDE SEQUENCE</scope>
    <source>
        <strain evidence="2">NIVA-4/92</strain>
    </source>
</reference>
<comment type="caution">
    <text evidence="2">The sequence shown here is derived from an EMBL/GenBank/DDBJ whole genome shotgun (WGS) entry which is preliminary data.</text>
</comment>
<evidence type="ECO:0000313" key="3">
    <source>
        <dbReference type="Proteomes" id="UP000751190"/>
    </source>
</evidence>
<dbReference type="PANTHER" id="PTHR45348">
    <property type="entry name" value="HYPOTHETICAL OXIDOREDUCTASE (EUROFUNG)"/>
    <property type="match status" value="1"/>
</dbReference>